<organism evidence="1 2">
    <name type="scientific">Aneurinibacillus thermoaerophilus</name>
    <dbReference type="NCBI Taxonomy" id="143495"/>
    <lineage>
        <taxon>Bacteria</taxon>
        <taxon>Bacillati</taxon>
        <taxon>Bacillota</taxon>
        <taxon>Bacilli</taxon>
        <taxon>Bacillales</taxon>
        <taxon>Paenibacillaceae</taxon>
        <taxon>Aneurinibacillus group</taxon>
        <taxon>Aneurinibacillus</taxon>
    </lineage>
</organism>
<dbReference type="Proteomes" id="UP000198956">
    <property type="component" value="Unassembled WGS sequence"/>
</dbReference>
<evidence type="ECO:0000313" key="1">
    <source>
        <dbReference type="EMBL" id="SDH83091.1"/>
    </source>
</evidence>
<name>A0A1G8FLY8_ANETH</name>
<protein>
    <submittedName>
        <fullName evidence="1">Uncharacterized protein</fullName>
    </submittedName>
</protein>
<gene>
    <name evidence="1" type="ORF">SAMN04489735_10736</name>
</gene>
<dbReference type="EMBL" id="FNDE01000073">
    <property type="protein sequence ID" value="SDH83091.1"/>
    <property type="molecule type" value="Genomic_DNA"/>
</dbReference>
<dbReference type="RefSeq" id="WP_175493693.1">
    <property type="nucleotide sequence ID" value="NZ_FNDE01000073.1"/>
</dbReference>
<accession>A0A1G8FLY8</accession>
<evidence type="ECO:0000313" key="2">
    <source>
        <dbReference type="Proteomes" id="UP000198956"/>
    </source>
</evidence>
<sequence length="51" mass="5832">MKQFVSDVQEQQLVEQAKKNKDFNILLKGLIKDNILLAKTTAFTLKKGKLL</sequence>
<reference evidence="1 2" key="1">
    <citation type="submission" date="2016-10" db="EMBL/GenBank/DDBJ databases">
        <authorList>
            <person name="de Groot N.N."/>
        </authorList>
    </citation>
    <scope>NUCLEOTIDE SEQUENCE [LARGE SCALE GENOMIC DNA]</scope>
    <source>
        <strain evidence="1 2">L 420-91</strain>
    </source>
</reference>
<dbReference type="AlphaFoldDB" id="A0A1G8FLY8"/>
<proteinExistence type="predicted"/>